<keyword evidence="7" id="KW-1185">Reference proteome</keyword>
<proteinExistence type="predicted"/>
<evidence type="ECO:0000313" key="7">
    <source>
        <dbReference type="Proteomes" id="UP000198287"/>
    </source>
</evidence>
<accession>A0A226DWQ4</accession>
<evidence type="ECO:0000256" key="1">
    <source>
        <dbReference type="ARBA" id="ARBA00022723"/>
    </source>
</evidence>
<gene>
    <name evidence="6" type="ORF">Fcan01_15586</name>
</gene>
<dbReference type="AlphaFoldDB" id="A0A226DWQ4"/>
<feature type="region of interest" description="Disordered" evidence="4">
    <location>
        <begin position="46"/>
        <end position="75"/>
    </location>
</feature>
<feature type="domain" description="FLYWCH-type" evidence="5">
    <location>
        <begin position="113"/>
        <end position="175"/>
    </location>
</feature>
<evidence type="ECO:0000313" key="6">
    <source>
        <dbReference type="EMBL" id="OXA49649.1"/>
    </source>
</evidence>
<sequence>MEGLLARVDYLENIVSKLAKWTHFCEVVNFDLPSVVSLENGCEKVNAKSSKSRRRGRRSPLPFTLSPGEVTNPNITSDETVIKTEEEVDTFEEMQTDDDPDFLFSTGSTLTVVESNKGKPIVLHDGYSFNFRKSGVDKAIWVCERLRRDKCNARLHTSLNVSSPTLLKELGSHNHSPNPISCEVREIRTKIRKDAKATSDNPATIIARNVSQASAETKGTLPLRQHLKRTIRSIRASGSGSRTIPHRR</sequence>
<dbReference type="Proteomes" id="UP000198287">
    <property type="component" value="Unassembled WGS sequence"/>
</dbReference>
<dbReference type="Pfam" id="PF04500">
    <property type="entry name" value="FLYWCH"/>
    <property type="match status" value="1"/>
</dbReference>
<dbReference type="Gene3D" id="2.20.25.240">
    <property type="match status" value="1"/>
</dbReference>
<keyword evidence="2" id="KW-0863">Zinc-finger</keyword>
<dbReference type="GO" id="GO:0008270">
    <property type="term" value="F:zinc ion binding"/>
    <property type="evidence" value="ECO:0007669"/>
    <property type="project" value="UniProtKB-KW"/>
</dbReference>
<protein>
    <recommendedName>
        <fullName evidence="5">FLYWCH-type domain-containing protein</fullName>
    </recommendedName>
</protein>
<evidence type="ECO:0000259" key="5">
    <source>
        <dbReference type="Pfam" id="PF04500"/>
    </source>
</evidence>
<evidence type="ECO:0000256" key="2">
    <source>
        <dbReference type="ARBA" id="ARBA00022771"/>
    </source>
</evidence>
<organism evidence="6 7">
    <name type="scientific">Folsomia candida</name>
    <name type="common">Springtail</name>
    <dbReference type="NCBI Taxonomy" id="158441"/>
    <lineage>
        <taxon>Eukaryota</taxon>
        <taxon>Metazoa</taxon>
        <taxon>Ecdysozoa</taxon>
        <taxon>Arthropoda</taxon>
        <taxon>Hexapoda</taxon>
        <taxon>Collembola</taxon>
        <taxon>Entomobryomorpha</taxon>
        <taxon>Isotomoidea</taxon>
        <taxon>Isotomidae</taxon>
        <taxon>Proisotominae</taxon>
        <taxon>Folsomia</taxon>
    </lineage>
</organism>
<evidence type="ECO:0000256" key="3">
    <source>
        <dbReference type="ARBA" id="ARBA00022833"/>
    </source>
</evidence>
<dbReference type="OrthoDB" id="2311693at2759"/>
<dbReference type="EMBL" id="LNIX01000010">
    <property type="protein sequence ID" value="OXA49649.1"/>
    <property type="molecule type" value="Genomic_DNA"/>
</dbReference>
<name>A0A226DWQ4_FOLCA</name>
<evidence type="ECO:0000256" key="4">
    <source>
        <dbReference type="SAM" id="MobiDB-lite"/>
    </source>
</evidence>
<comment type="caution">
    <text evidence="6">The sequence shown here is derived from an EMBL/GenBank/DDBJ whole genome shotgun (WGS) entry which is preliminary data.</text>
</comment>
<reference evidence="6 7" key="1">
    <citation type="submission" date="2015-12" db="EMBL/GenBank/DDBJ databases">
        <title>The genome of Folsomia candida.</title>
        <authorList>
            <person name="Faddeeva A."/>
            <person name="Derks M.F."/>
            <person name="Anvar Y."/>
            <person name="Smit S."/>
            <person name="Van Straalen N."/>
            <person name="Roelofs D."/>
        </authorList>
    </citation>
    <scope>NUCLEOTIDE SEQUENCE [LARGE SCALE GENOMIC DNA]</scope>
    <source>
        <strain evidence="6 7">VU population</strain>
        <tissue evidence="6">Whole body</tissue>
    </source>
</reference>
<keyword evidence="3" id="KW-0862">Zinc</keyword>
<dbReference type="InterPro" id="IPR007588">
    <property type="entry name" value="Znf_FLYWCH"/>
</dbReference>
<keyword evidence="1" id="KW-0479">Metal-binding</keyword>